<comment type="caution">
    <text evidence="1">The sequence shown here is derived from an EMBL/GenBank/DDBJ whole genome shotgun (WGS) entry which is preliminary data.</text>
</comment>
<gene>
    <name evidence="1" type="ORF">QCL97_016850</name>
</gene>
<evidence type="ECO:0000313" key="1">
    <source>
        <dbReference type="EMBL" id="MEJ8676401.1"/>
    </source>
</evidence>
<dbReference type="GO" id="GO:0003677">
    <property type="term" value="F:DNA binding"/>
    <property type="evidence" value="ECO:0007669"/>
    <property type="project" value="UniProtKB-KW"/>
</dbReference>
<dbReference type="Pfam" id="PF04237">
    <property type="entry name" value="YjbR"/>
    <property type="match status" value="1"/>
</dbReference>
<dbReference type="InterPro" id="IPR007351">
    <property type="entry name" value="YjbR"/>
</dbReference>
<keyword evidence="2" id="KW-1185">Reference proteome</keyword>
<dbReference type="SUPFAM" id="SSF142906">
    <property type="entry name" value="YjbR-like"/>
    <property type="match status" value="1"/>
</dbReference>
<protein>
    <submittedName>
        <fullName evidence="1">MmcQ/YjbR family DNA-binding protein</fullName>
    </submittedName>
</protein>
<evidence type="ECO:0000313" key="2">
    <source>
        <dbReference type="Proteomes" id="UP001224516"/>
    </source>
</evidence>
<reference evidence="1 2" key="1">
    <citation type="submission" date="2023-12" db="EMBL/GenBank/DDBJ databases">
        <title>Evaluation and characterization of a potential secondary metabolite violacein from indigenous Chromobacterium amazonense SAM215.</title>
        <authorList>
            <person name="Tarafdar M.R."/>
            <person name="Abedin S.M."/>
            <person name="Atiqua A."/>
            <person name="Saha A."/>
            <person name="Khan S.N."/>
        </authorList>
    </citation>
    <scope>NUCLEOTIDE SEQUENCE [LARGE SCALE GENOMIC DNA]</scope>
    <source>
        <strain evidence="1 2">SAM215</strain>
    </source>
</reference>
<dbReference type="Gene3D" id="3.90.1150.30">
    <property type="match status" value="1"/>
</dbReference>
<proteinExistence type="predicted"/>
<dbReference type="PANTHER" id="PTHR35145:SF1">
    <property type="entry name" value="CYTOPLASMIC PROTEIN"/>
    <property type="match status" value="1"/>
</dbReference>
<dbReference type="Proteomes" id="UP001224516">
    <property type="component" value="Unassembled WGS sequence"/>
</dbReference>
<name>A0ABU8V5D8_9NEIS</name>
<dbReference type="InterPro" id="IPR038056">
    <property type="entry name" value="YjbR-like_sf"/>
</dbReference>
<sequence length="116" mass="12498">MSALAPAQLDDLLAYACALPGASFDVKWGSERVVSIGGKMFLVCGADALSYKAPDEDFLPLSGLPGVRPAPYLARARWIQVRSTEALSLDDLRQGIARSRELALQKLPKAQRAAWA</sequence>
<accession>A0ABU8V5D8</accession>
<organism evidence="1 2">
    <name type="scientific">Chromobacterium amazonense</name>
    <dbReference type="NCBI Taxonomy" id="1382803"/>
    <lineage>
        <taxon>Bacteria</taxon>
        <taxon>Pseudomonadati</taxon>
        <taxon>Pseudomonadota</taxon>
        <taxon>Betaproteobacteria</taxon>
        <taxon>Neisseriales</taxon>
        <taxon>Chromobacteriaceae</taxon>
        <taxon>Chromobacterium</taxon>
    </lineage>
</organism>
<dbReference type="PANTHER" id="PTHR35145">
    <property type="entry name" value="CYTOPLASMIC PROTEIN-RELATED"/>
    <property type="match status" value="1"/>
</dbReference>
<dbReference type="EMBL" id="JAVFJF020000045">
    <property type="protein sequence ID" value="MEJ8676401.1"/>
    <property type="molecule type" value="Genomic_DNA"/>
</dbReference>
<dbReference type="InterPro" id="IPR058532">
    <property type="entry name" value="YjbR/MT2646/Rv2570-like"/>
</dbReference>
<keyword evidence="1" id="KW-0238">DNA-binding</keyword>
<dbReference type="RefSeq" id="WP_071109616.1">
    <property type="nucleotide sequence ID" value="NZ_CAWMOE010000024.1"/>
</dbReference>